<protein>
    <submittedName>
        <fullName evidence="3">Uncharacterized protein</fullName>
    </submittedName>
</protein>
<dbReference type="VEuPathDB" id="CryptoDB:Cvel_10789"/>
<evidence type="ECO:0000256" key="2">
    <source>
        <dbReference type="SAM" id="Phobius"/>
    </source>
</evidence>
<gene>
    <name evidence="3" type="ORF">Cvel_10789</name>
</gene>
<evidence type="ECO:0000313" key="3">
    <source>
        <dbReference type="EMBL" id="CEM51681.1"/>
    </source>
</evidence>
<name>A0A0G4I3X2_9ALVE</name>
<evidence type="ECO:0000256" key="1">
    <source>
        <dbReference type="SAM" id="MobiDB-lite"/>
    </source>
</evidence>
<feature type="region of interest" description="Disordered" evidence="1">
    <location>
        <begin position="273"/>
        <end position="324"/>
    </location>
</feature>
<dbReference type="AlphaFoldDB" id="A0A0G4I3X2"/>
<reference evidence="3" key="1">
    <citation type="submission" date="2014-11" db="EMBL/GenBank/DDBJ databases">
        <authorList>
            <person name="Otto D Thomas"/>
            <person name="Naeem Raeece"/>
        </authorList>
    </citation>
    <scope>NUCLEOTIDE SEQUENCE</scope>
</reference>
<keyword evidence="2" id="KW-0812">Transmembrane</keyword>
<accession>A0A0G4I3X2</accession>
<sequence length="324" mass="35327">MYCINISAVSLMDIAEEAFEIFDVDLTIPTPDPGVVKEVTNAVIQKVELSPELIEQGKSLATQELKWEWTALLIETMFANGAQAGACVDASSLPLPETFKDEEVQFSEVALYPAGWVVNAAEDEIDFAEVNEEGQRVAVYAPLPEDGDSLVVLYEGEVLTVNNTRNAHVYNETGETVFTFTTYSVTLESAGETDSEEYVSSGTLVELSPSENSDQDVDFKIDTAGVLIYGDSEPAPAPSNLALPVYAIILIAFCGLVAVLVLVYFLCASGKKRKREKEEEEEEEKEDSSRGSAVTTEMANVVPPREAWGEADEENPPTMPPYVN</sequence>
<dbReference type="PhylomeDB" id="A0A0G4I3X2"/>
<organism evidence="3">
    <name type="scientific">Chromera velia CCMP2878</name>
    <dbReference type="NCBI Taxonomy" id="1169474"/>
    <lineage>
        <taxon>Eukaryota</taxon>
        <taxon>Sar</taxon>
        <taxon>Alveolata</taxon>
        <taxon>Colpodellida</taxon>
        <taxon>Chromeraceae</taxon>
        <taxon>Chromera</taxon>
    </lineage>
</organism>
<proteinExistence type="predicted"/>
<keyword evidence="2" id="KW-0472">Membrane</keyword>
<feature type="transmembrane region" description="Helical" evidence="2">
    <location>
        <begin position="243"/>
        <end position="267"/>
    </location>
</feature>
<keyword evidence="2" id="KW-1133">Transmembrane helix</keyword>
<dbReference type="EMBL" id="CDMZ01005022">
    <property type="protein sequence ID" value="CEM51681.1"/>
    <property type="molecule type" value="Genomic_DNA"/>
</dbReference>